<comment type="caution">
    <text evidence="1">The sequence shown here is derived from an EMBL/GenBank/DDBJ whole genome shotgun (WGS) entry which is preliminary data.</text>
</comment>
<organism evidence="1 2">
    <name type="scientific">Enterococcus cecorum</name>
    <dbReference type="NCBI Taxonomy" id="44008"/>
    <lineage>
        <taxon>Bacteria</taxon>
        <taxon>Bacillati</taxon>
        <taxon>Bacillota</taxon>
        <taxon>Bacilli</taxon>
        <taxon>Lactobacillales</taxon>
        <taxon>Enterococcaceae</taxon>
        <taxon>Enterococcus</taxon>
    </lineage>
</organism>
<sequence length="78" mass="9225">MNRLGINKLDIKVILKSCAKAQGMSLSEFRQYLQITIDEEKDSDDPKIQENFKRNFGNKRPTPEEYIYTLMKHSKLKF</sequence>
<dbReference type="EMBL" id="JABAFV010000022">
    <property type="protein sequence ID" value="NME50604.1"/>
    <property type="molecule type" value="Genomic_DNA"/>
</dbReference>
<dbReference type="AlphaFoldDB" id="A0A7X9NQJ6"/>
<gene>
    <name evidence="1" type="ORF">HF857_10355</name>
</gene>
<evidence type="ECO:0000313" key="2">
    <source>
        <dbReference type="Proteomes" id="UP000588071"/>
    </source>
</evidence>
<reference evidence="1 2" key="1">
    <citation type="submission" date="2020-04" db="EMBL/GenBank/DDBJ databases">
        <authorList>
            <person name="Hitch T.C.A."/>
            <person name="Wylensek D."/>
            <person name="Clavel T."/>
        </authorList>
    </citation>
    <scope>NUCLEOTIDE SEQUENCE [LARGE SCALE GENOMIC DNA]</scope>
    <source>
        <strain evidence="1 2">WCA-380-WT-3C</strain>
    </source>
</reference>
<accession>A0A7X9NQJ6</accession>
<dbReference type="Proteomes" id="UP000588071">
    <property type="component" value="Unassembled WGS sequence"/>
</dbReference>
<name>A0A7X9NQJ6_9ENTE</name>
<evidence type="ECO:0000313" key="1">
    <source>
        <dbReference type="EMBL" id="NME50604.1"/>
    </source>
</evidence>
<proteinExistence type="predicted"/>
<protein>
    <submittedName>
        <fullName evidence="1">Uncharacterized protein</fullName>
    </submittedName>
</protein>